<proteinExistence type="predicted"/>
<gene>
    <name evidence="2" type="ORF">Pmani_011707</name>
</gene>
<evidence type="ECO:0000313" key="3">
    <source>
        <dbReference type="Proteomes" id="UP001292094"/>
    </source>
</evidence>
<dbReference type="InterPro" id="IPR053189">
    <property type="entry name" value="Clp_protease_adapter_ClpF"/>
</dbReference>
<keyword evidence="3" id="KW-1185">Reference proteome</keyword>
<dbReference type="InterPro" id="IPR036623">
    <property type="entry name" value="Hemimethylated_DNA-bd_sf"/>
</dbReference>
<comment type="caution">
    <text evidence="2">The sequence shown here is derived from an EMBL/GenBank/DDBJ whole genome shotgun (WGS) entry which is preliminary data.</text>
</comment>
<protein>
    <recommendedName>
        <fullName evidence="1">Hemimethylated DNA-binding domain-containing protein</fullName>
    </recommendedName>
</protein>
<dbReference type="Proteomes" id="UP001292094">
    <property type="component" value="Unassembled WGS sequence"/>
</dbReference>
<organism evidence="2 3">
    <name type="scientific">Petrolisthes manimaculis</name>
    <dbReference type="NCBI Taxonomy" id="1843537"/>
    <lineage>
        <taxon>Eukaryota</taxon>
        <taxon>Metazoa</taxon>
        <taxon>Ecdysozoa</taxon>
        <taxon>Arthropoda</taxon>
        <taxon>Crustacea</taxon>
        <taxon>Multicrustacea</taxon>
        <taxon>Malacostraca</taxon>
        <taxon>Eumalacostraca</taxon>
        <taxon>Eucarida</taxon>
        <taxon>Decapoda</taxon>
        <taxon>Pleocyemata</taxon>
        <taxon>Anomura</taxon>
        <taxon>Galatheoidea</taxon>
        <taxon>Porcellanidae</taxon>
        <taxon>Petrolisthes</taxon>
    </lineage>
</organism>
<reference evidence="2" key="1">
    <citation type="submission" date="2023-11" db="EMBL/GenBank/DDBJ databases">
        <title>Genome assemblies of two species of porcelain crab, Petrolisthes cinctipes and Petrolisthes manimaculis (Anomura: Porcellanidae).</title>
        <authorList>
            <person name="Angst P."/>
        </authorList>
    </citation>
    <scope>NUCLEOTIDE SEQUENCE</scope>
    <source>
        <strain evidence="2">PB745_02</strain>
        <tissue evidence="2">Gill</tissue>
    </source>
</reference>
<dbReference type="NCBIfam" id="TIGR02097">
    <property type="entry name" value="yccV"/>
    <property type="match status" value="1"/>
</dbReference>
<sequence length="261" mass="31151">MLYGNEFIVKAMREGSQPTQAQQLYYCFLSQVKMPMSWQDAMVLSMLVCCVPIQYWISQHTSVSQDQRTAEVYRLVDQSHTWARRWLTVTSWKDWLIGIRQKYFAEDYSYWYLVDDSKNPLGECPAVEVWRYRQPEGAFGMSPRPRNMRPKYVKWRVGQVVKHNLRGYKGVIIGWDMKAKAPEEWIQMMHMDKKHWRDQPQYTLLVDAKDRPAEITYVPQENITPIINTEVDHPDLYNFFDTFDGAQYIPRPWLRAVYPMD</sequence>
<evidence type="ECO:0000259" key="1">
    <source>
        <dbReference type="SMART" id="SM00992"/>
    </source>
</evidence>
<dbReference type="SMART" id="SM00992">
    <property type="entry name" value="YccV-like"/>
    <property type="match status" value="1"/>
</dbReference>
<accession>A0AAE1UAY1</accession>
<dbReference type="GO" id="GO:0003677">
    <property type="term" value="F:DNA binding"/>
    <property type="evidence" value="ECO:0007669"/>
    <property type="project" value="InterPro"/>
</dbReference>
<dbReference type="PANTHER" id="PTHR48439">
    <property type="entry name" value="HEMIMETHYLATED DNA-BINDING DOMAIN-CONTAINING PROTEIN"/>
    <property type="match status" value="1"/>
</dbReference>
<dbReference type="PANTHER" id="PTHR48439:SF1">
    <property type="entry name" value="HEMIMETHYLATED DNA-BINDING DOMAIN-CONTAINING PROTEIN"/>
    <property type="match status" value="1"/>
</dbReference>
<dbReference type="Pfam" id="PF08755">
    <property type="entry name" value="YccV-like"/>
    <property type="match status" value="1"/>
</dbReference>
<feature type="domain" description="Hemimethylated DNA-binding" evidence="1">
    <location>
        <begin position="152"/>
        <end position="251"/>
    </location>
</feature>
<dbReference type="EMBL" id="JAWZYT010000941">
    <property type="protein sequence ID" value="KAK4317178.1"/>
    <property type="molecule type" value="Genomic_DNA"/>
</dbReference>
<dbReference type="Gene3D" id="2.30.30.390">
    <property type="entry name" value="Hemimethylated DNA-binding domain"/>
    <property type="match status" value="1"/>
</dbReference>
<dbReference type="AlphaFoldDB" id="A0AAE1UAY1"/>
<evidence type="ECO:0000313" key="2">
    <source>
        <dbReference type="EMBL" id="KAK4317178.1"/>
    </source>
</evidence>
<name>A0AAE1UAY1_9EUCA</name>
<dbReference type="SUPFAM" id="SSF141255">
    <property type="entry name" value="YccV-like"/>
    <property type="match status" value="1"/>
</dbReference>
<dbReference type="InterPro" id="IPR011722">
    <property type="entry name" value="Hemimethylated_DNA-bd_dom"/>
</dbReference>